<reference evidence="3 4" key="1">
    <citation type="submission" date="2015-12" db="EMBL/GenBank/DDBJ databases">
        <title>The genome of Folsomia candida.</title>
        <authorList>
            <person name="Faddeeva A."/>
            <person name="Derks M.F."/>
            <person name="Anvar Y."/>
            <person name="Smit S."/>
            <person name="Van Straalen N."/>
            <person name="Roelofs D."/>
        </authorList>
    </citation>
    <scope>NUCLEOTIDE SEQUENCE [LARGE SCALE GENOMIC DNA]</scope>
    <source>
        <strain evidence="3 4">VU population</strain>
        <tissue evidence="3">Whole body</tissue>
    </source>
</reference>
<dbReference type="Proteomes" id="UP000198287">
    <property type="component" value="Unassembled WGS sequence"/>
</dbReference>
<comment type="caution">
    <text evidence="3">The sequence shown here is derived from an EMBL/GenBank/DDBJ whole genome shotgun (WGS) entry which is preliminary data.</text>
</comment>
<protein>
    <submittedName>
        <fullName evidence="3">Uncharacterized protein</fullName>
    </submittedName>
</protein>
<dbReference type="AlphaFoldDB" id="A0A226EIE2"/>
<keyword evidence="2" id="KW-0812">Transmembrane</keyword>
<evidence type="ECO:0000313" key="4">
    <source>
        <dbReference type="Proteomes" id="UP000198287"/>
    </source>
</evidence>
<evidence type="ECO:0000256" key="2">
    <source>
        <dbReference type="SAM" id="Phobius"/>
    </source>
</evidence>
<feature type="compositionally biased region" description="Basic and acidic residues" evidence="1">
    <location>
        <begin position="294"/>
        <end position="303"/>
    </location>
</feature>
<gene>
    <name evidence="3" type="ORF">Fcan01_09236</name>
</gene>
<feature type="region of interest" description="Disordered" evidence="1">
    <location>
        <begin position="284"/>
        <end position="309"/>
    </location>
</feature>
<keyword evidence="4" id="KW-1185">Reference proteome</keyword>
<keyword evidence="2" id="KW-0472">Membrane</keyword>
<sequence length="309" mass="34326">MDRDHYKFRSKARIVAFLDLILSSMSLCICLIFFIALVRVTTMDQGMNTRRSGGQQSSSNNILEMDLHSGGSDSMMSLQKEGSGNIDGDANGSGGDDGGNSLSSQFGSRSSMFSPSDPAFLKLMWMFFALITIMTAVQILAAIRLLNATQLGKEPIGAMRLCRFWRFVCIFFTGLLVFNFLSAFRQRSSGKYIIYKYYKLLATVHNEEFFLDNFLEVSFLMTSILIRIGALYIVQQFVNELDVTIVTTLPIRRIHHPTSSHMPPSFPGGDSFAYAYGPQFAGGLSAQAQAPPPKYEDVVKEPYKPSGEA</sequence>
<name>A0A226EIE2_FOLCA</name>
<feature type="transmembrane region" description="Helical" evidence="2">
    <location>
        <begin position="123"/>
        <end position="143"/>
    </location>
</feature>
<evidence type="ECO:0000313" key="3">
    <source>
        <dbReference type="EMBL" id="OXA56521.1"/>
    </source>
</evidence>
<feature type="transmembrane region" description="Helical" evidence="2">
    <location>
        <begin position="12"/>
        <end position="38"/>
    </location>
</feature>
<evidence type="ECO:0000256" key="1">
    <source>
        <dbReference type="SAM" id="MobiDB-lite"/>
    </source>
</evidence>
<dbReference type="EMBL" id="LNIX01000004">
    <property type="protein sequence ID" value="OXA56521.1"/>
    <property type="molecule type" value="Genomic_DNA"/>
</dbReference>
<organism evidence="3 4">
    <name type="scientific">Folsomia candida</name>
    <name type="common">Springtail</name>
    <dbReference type="NCBI Taxonomy" id="158441"/>
    <lineage>
        <taxon>Eukaryota</taxon>
        <taxon>Metazoa</taxon>
        <taxon>Ecdysozoa</taxon>
        <taxon>Arthropoda</taxon>
        <taxon>Hexapoda</taxon>
        <taxon>Collembola</taxon>
        <taxon>Entomobryomorpha</taxon>
        <taxon>Isotomoidea</taxon>
        <taxon>Isotomidae</taxon>
        <taxon>Proisotominae</taxon>
        <taxon>Folsomia</taxon>
    </lineage>
</organism>
<keyword evidence="2" id="KW-1133">Transmembrane helix</keyword>
<accession>A0A226EIE2</accession>
<dbReference type="OrthoDB" id="8290158at2759"/>
<feature type="transmembrane region" description="Helical" evidence="2">
    <location>
        <begin position="164"/>
        <end position="184"/>
    </location>
</feature>
<proteinExistence type="predicted"/>